<feature type="non-terminal residue" evidence="1">
    <location>
        <position position="131"/>
    </location>
</feature>
<dbReference type="Proteomes" id="UP001165082">
    <property type="component" value="Unassembled WGS sequence"/>
</dbReference>
<comment type="caution">
    <text evidence="1">The sequence shown here is derived from an EMBL/GenBank/DDBJ whole genome shotgun (WGS) entry which is preliminary data.</text>
</comment>
<evidence type="ECO:0000313" key="2">
    <source>
        <dbReference type="Proteomes" id="UP001165082"/>
    </source>
</evidence>
<reference evidence="1" key="1">
    <citation type="submission" date="2022-07" db="EMBL/GenBank/DDBJ databases">
        <title>Genome analysis of Parmales, a sister group of diatoms, reveals the evolutionary specialization of diatoms from phago-mixotrophs to photoautotrophs.</title>
        <authorList>
            <person name="Ban H."/>
            <person name="Sato S."/>
            <person name="Yoshikawa S."/>
            <person name="Kazumasa Y."/>
            <person name="Nakamura Y."/>
            <person name="Ichinomiya M."/>
            <person name="Saitoh K."/>
            <person name="Sato N."/>
            <person name="Blanc-Mathieu R."/>
            <person name="Endo H."/>
            <person name="Kuwata A."/>
            <person name="Ogata H."/>
        </authorList>
    </citation>
    <scope>NUCLEOTIDE SEQUENCE</scope>
</reference>
<dbReference type="OrthoDB" id="48940at2759"/>
<protein>
    <submittedName>
        <fullName evidence="1">Uncharacterized protein</fullName>
    </submittedName>
</protein>
<dbReference type="InterPro" id="IPR038506">
    <property type="entry name" value="GLE1-like_sf"/>
</dbReference>
<keyword evidence="2" id="KW-1185">Reference proteome</keyword>
<dbReference type="Gene3D" id="1.25.40.510">
    <property type="entry name" value="GLE1-like"/>
    <property type="match status" value="1"/>
</dbReference>
<dbReference type="AlphaFoldDB" id="A0A9W7FWJ7"/>
<dbReference type="EMBL" id="BRXZ01006888">
    <property type="protein sequence ID" value="GMI21422.1"/>
    <property type="molecule type" value="Genomic_DNA"/>
</dbReference>
<sequence>MKNRNKLEEIRAKIKVFDKDQTVKSRRMKMKKLAAGGLNTLVKDASVILDVVSLVKEGIASSRSSDSSSPPGSAGSVGTPYLLDLLASSVGKRVGAESYSVKNVDGYPLGAVARGLMEVEGWGEAMDAHGE</sequence>
<name>A0A9W7FWJ7_9STRA</name>
<accession>A0A9W7FWJ7</accession>
<organism evidence="1 2">
    <name type="scientific">Triparma retinervis</name>
    <dbReference type="NCBI Taxonomy" id="2557542"/>
    <lineage>
        <taxon>Eukaryota</taxon>
        <taxon>Sar</taxon>
        <taxon>Stramenopiles</taxon>
        <taxon>Ochrophyta</taxon>
        <taxon>Bolidophyceae</taxon>
        <taxon>Parmales</taxon>
        <taxon>Triparmaceae</taxon>
        <taxon>Triparma</taxon>
    </lineage>
</organism>
<proteinExistence type="predicted"/>
<gene>
    <name evidence="1" type="ORF">TrRE_jg3213</name>
</gene>
<evidence type="ECO:0000313" key="1">
    <source>
        <dbReference type="EMBL" id="GMI21422.1"/>
    </source>
</evidence>